<evidence type="ECO:0000256" key="4">
    <source>
        <dbReference type="ARBA" id="ARBA00022786"/>
    </source>
</evidence>
<dbReference type="GO" id="GO:0016925">
    <property type="term" value="P:protein sumoylation"/>
    <property type="evidence" value="ECO:0007669"/>
    <property type="project" value="TreeGrafter"/>
</dbReference>
<protein>
    <recommendedName>
        <fullName evidence="6">Ubiquitin-like 1-activating enzyme E1A</fullName>
    </recommendedName>
</protein>
<dbReference type="Pfam" id="PF00899">
    <property type="entry name" value="ThiF"/>
    <property type="match status" value="1"/>
</dbReference>
<evidence type="ECO:0000256" key="1">
    <source>
        <dbReference type="ARBA" id="ARBA00004123"/>
    </source>
</evidence>
<dbReference type="EMBL" id="MCOG01000143">
    <property type="protein sequence ID" value="ORY37306.1"/>
    <property type="molecule type" value="Genomic_DNA"/>
</dbReference>
<feature type="domain" description="THIF-type NAD/FAD binding fold" evidence="7">
    <location>
        <begin position="30"/>
        <end position="335"/>
    </location>
</feature>
<dbReference type="GO" id="GO:0031510">
    <property type="term" value="C:SUMO activating enzyme complex"/>
    <property type="evidence" value="ECO:0007669"/>
    <property type="project" value="TreeGrafter"/>
</dbReference>
<comment type="caution">
    <text evidence="8">The sequence shown here is derived from an EMBL/GenBank/DDBJ whole genome shotgun (WGS) entry which is preliminary data.</text>
</comment>
<dbReference type="InterPro" id="IPR000594">
    <property type="entry name" value="ThiF_NAD_FAD-bd"/>
</dbReference>
<dbReference type="Proteomes" id="UP000193920">
    <property type="component" value="Unassembled WGS sequence"/>
</dbReference>
<dbReference type="OrthoDB" id="1708823at2759"/>
<dbReference type="PANTHER" id="PTHR10953">
    <property type="entry name" value="UBIQUITIN-ACTIVATING ENZYME E1"/>
    <property type="match status" value="1"/>
</dbReference>
<dbReference type="PANTHER" id="PTHR10953:SF162">
    <property type="entry name" value="SUMO-ACTIVATING ENZYME SUBUNIT 1"/>
    <property type="match status" value="1"/>
</dbReference>
<sequence>MKRENKEVDNTSNKKIKTNHQLNDEEAALYDRQIRLWGFDAQRRLRNSSILIVGSKALSNEVCKNLVLAGVGSLTIVDEEKVTPQDLGSQFLISEKNVGENRAESMKERLVRLNPSVKINVISDSIESKDSSFYKEFDVVCVTGKSLDLLIKVNNICRKNNIKFYAADVHGIFGYIFCDLINHKYIEERKIKYGDDFKTVRDEHSETYTSLEKSLNFKFPELSLKRFLRKYSSTYFLIYTLLKFQKINNRLPKYISEEEENIEDLNKLKEIRDQLFSKYNINSNVLTDESLSKLIRNAGMEILPICSVVGGILAQDLLKVLSEKELPILNWFCYDGFTGNGVLQKLI</sequence>
<evidence type="ECO:0000313" key="8">
    <source>
        <dbReference type="EMBL" id="ORY37306.1"/>
    </source>
</evidence>
<comment type="pathway">
    <text evidence="2">Protein modification; protein sumoylation.</text>
</comment>
<dbReference type="AlphaFoldDB" id="A0A1Y2BRD7"/>
<dbReference type="STRING" id="1754190.A0A1Y2BRD7"/>
<dbReference type="SUPFAM" id="SSF69572">
    <property type="entry name" value="Activating enzymes of the ubiquitin-like proteins"/>
    <property type="match status" value="1"/>
</dbReference>
<proteinExistence type="inferred from homology"/>
<evidence type="ECO:0000256" key="2">
    <source>
        <dbReference type="ARBA" id="ARBA00004718"/>
    </source>
</evidence>
<comment type="subcellular location">
    <subcellularLocation>
        <location evidence="1">Nucleus</location>
    </subcellularLocation>
</comment>
<dbReference type="InterPro" id="IPR035985">
    <property type="entry name" value="Ubiquitin-activating_enz"/>
</dbReference>
<keyword evidence="4" id="KW-0833">Ubl conjugation pathway</keyword>
<dbReference type="CDD" id="cd01492">
    <property type="entry name" value="Aos1_SUMO"/>
    <property type="match status" value="1"/>
</dbReference>
<dbReference type="InterPro" id="IPR045886">
    <property type="entry name" value="ThiF/MoeB/HesA"/>
</dbReference>
<keyword evidence="9" id="KW-1185">Reference proteome</keyword>
<dbReference type="PRINTS" id="PR01849">
    <property type="entry name" value="UBIQUITINACT"/>
</dbReference>
<evidence type="ECO:0000256" key="3">
    <source>
        <dbReference type="ARBA" id="ARBA00005673"/>
    </source>
</evidence>
<reference evidence="8 9" key="1">
    <citation type="submission" date="2016-08" db="EMBL/GenBank/DDBJ databases">
        <title>A Parts List for Fungal Cellulosomes Revealed by Comparative Genomics.</title>
        <authorList>
            <consortium name="DOE Joint Genome Institute"/>
            <person name="Haitjema C.H."/>
            <person name="Gilmore S.P."/>
            <person name="Henske J.K."/>
            <person name="Solomon K.V."/>
            <person name="De Groot R."/>
            <person name="Kuo A."/>
            <person name="Mondo S.J."/>
            <person name="Salamov A.A."/>
            <person name="Labutti K."/>
            <person name="Zhao Z."/>
            <person name="Chiniquy J."/>
            <person name="Barry K."/>
            <person name="Brewer H.M."/>
            <person name="Purvine S.O."/>
            <person name="Wright A.T."/>
            <person name="Boxma B."/>
            <person name="Van Alen T."/>
            <person name="Hackstein J.H."/>
            <person name="Baker S.E."/>
            <person name="Grigoriev I.V."/>
            <person name="O'Malley M.A."/>
        </authorList>
    </citation>
    <scope>NUCLEOTIDE SEQUENCE [LARGE SCALE GENOMIC DNA]</scope>
    <source>
        <strain evidence="8 9">G1</strain>
    </source>
</reference>
<dbReference type="InterPro" id="IPR000011">
    <property type="entry name" value="UBQ/SUMO-activ_enz_E1-like"/>
</dbReference>
<comment type="similarity">
    <text evidence="3">Belongs to the ubiquitin-activating E1 family.</text>
</comment>
<evidence type="ECO:0000313" key="9">
    <source>
        <dbReference type="Proteomes" id="UP000193920"/>
    </source>
</evidence>
<dbReference type="Gene3D" id="3.40.50.720">
    <property type="entry name" value="NAD(P)-binding Rossmann-like Domain"/>
    <property type="match status" value="1"/>
</dbReference>
<dbReference type="GO" id="GO:0005737">
    <property type="term" value="C:cytoplasm"/>
    <property type="evidence" value="ECO:0007669"/>
    <property type="project" value="TreeGrafter"/>
</dbReference>
<evidence type="ECO:0000259" key="7">
    <source>
        <dbReference type="Pfam" id="PF00899"/>
    </source>
</evidence>
<dbReference type="GO" id="GO:0019948">
    <property type="term" value="F:SUMO activating enzyme activity"/>
    <property type="evidence" value="ECO:0007669"/>
    <property type="project" value="TreeGrafter"/>
</dbReference>
<evidence type="ECO:0000256" key="5">
    <source>
        <dbReference type="ARBA" id="ARBA00023242"/>
    </source>
</evidence>
<keyword evidence="5" id="KW-0539">Nucleus</keyword>
<evidence type="ECO:0000256" key="6">
    <source>
        <dbReference type="ARBA" id="ARBA00044354"/>
    </source>
</evidence>
<gene>
    <name evidence="8" type="ORF">LY90DRAFT_459386</name>
</gene>
<organism evidence="8 9">
    <name type="scientific">Neocallimastix californiae</name>
    <dbReference type="NCBI Taxonomy" id="1754190"/>
    <lineage>
        <taxon>Eukaryota</taxon>
        <taxon>Fungi</taxon>
        <taxon>Fungi incertae sedis</taxon>
        <taxon>Chytridiomycota</taxon>
        <taxon>Chytridiomycota incertae sedis</taxon>
        <taxon>Neocallimastigomycetes</taxon>
        <taxon>Neocallimastigales</taxon>
        <taxon>Neocallimastigaceae</taxon>
        <taxon>Neocallimastix</taxon>
    </lineage>
</organism>
<accession>A0A1Y2BRD7</accession>
<name>A0A1Y2BRD7_9FUNG</name>